<name>A0A9Q1MPR0_9SOLA</name>
<dbReference type="EMBL" id="JAJAGQ010000005">
    <property type="protein sequence ID" value="KAJ8563186.1"/>
    <property type="molecule type" value="Genomic_DNA"/>
</dbReference>
<accession>A0A9Q1MPR0</accession>
<sequence>MHGAKGVIIAEDSERMNFWVLDEYSGQLLQLYIIELVRSLAVGESSSITAGLFFVISGVCSCLRRQLILSF</sequence>
<protein>
    <submittedName>
        <fullName evidence="1">Uncharacterized protein</fullName>
    </submittedName>
</protein>
<dbReference type="Proteomes" id="UP001152561">
    <property type="component" value="Unassembled WGS sequence"/>
</dbReference>
<gene>
    <name evidence="1" type="ORF">K7X08_031638</name>
</gene>
<proteinExistence type="predicted"/>
<reference evidence="2" key="1">
    <citation type="journal article" date="2023" name="Proc. Natl. Acad. Sci. U.S.A.">
        <title>Genomic and structural basis for evolution of tropane alkaloid biosynthesis.</title>
        <authorList>
            <person name="Wanga Y.-J."/>
            <person name="Taina T."/>
            <person name="Yua J.-Y."/>
            <person name="Lia J."/>
            <person name="Xua B."/>
            <person name="Chenc J."/>
            <person name="D'Auriad J.C."/>
            <person name="Huanga J.-P."/>
            <person name="Huanga S.-X."/>
        </authorList>
    </citation>
    <scope>NUCLEOTIDE SEQUENCE [LARGE SCALE GENOMIC DNA]</scope>
    <source>
        <strain evidence="2">cv. KIB-2019</strain>
    </source>
</reference>
<evidence type="ECO:0000313" key="2">
    <source>
        <dbReference type="Proteomes" id="UP001152561"/>
    </source>
</evidence>
<keyword evidence="2" id="KW-1185">Reference proteome</keyword>
<dbReference type="AlphaFoldDB" id="A0A9Q1MPR0"/>
<organism evidence="1 2">
    <name type="scientific">Anisodus acutangulus</name>
    <dbReference type="NCBI Taxonomy" id="402998"/>
    <lineage>
        <taxon>Eukaryota</taxon>
        <taxon>Viridiplantae</taxon>
        <taxon>Streptophyta</taxon>
        <taxon>Embryophyta</taxon>
        <taxon>Tracheophyta</taxon>
        <taxon>Spermatophyta</taxon>
        <taxon>Magnoliopsida</taxon>
        <taxon>eudicotyledons</taxon>
        <taxon>Gunneridae</taxon>
        <taxon>Pentapetalae</taxon>
        <taxon>asterids</taxon>
        <taxon>lamiids</taxon>
        <taxon>Solanales</taxon>
        <taxon>Solanaceae</taxon>
        <taxon>Solanoideae</taxon>
        <taxon>Hyoscyameae</taxon>
        <taxon>Anisodus</taxon>
    </lineage>
</organism>
<evidence type="ECO:0000313" key="1">
    <source>
        <dbReference type="EMBL" id="KAJ8563186.1"/>
    </source>
</evidence>
<comment type="caution">
    <text evidence="1">The sequence shown here is derived from an EMBL/GenBank/DDBJ whole genome shotgun (WGS) entry which is preliminary data.</text>
</comment>